<dbReference type="NCBIfam" id="TIGR02937">
    <property type="entry name" value="sigma70-ECF"/>
    <property type="match status" value="1"/>
</dbReference>
<dbReference type="PANTHER" id="PTHR43133">
    <property type="entry name" value="RNA POLYMERASE ECF-TYPE SIGMA FACTO"/>
    <property type="match status" value="1"/>
</dbReference>
<sequence>MQSAGAQKSYVAHLSSLLARAGRGDAQAFAELHTATVVKMRKTVRAVVPSAADVDDILQDGYLKIWRHAASFDPARASPITWMCTIMRNTAIDALRATGLPTSELDEALAIPDPAATAPDDEFDYALAEPIAREALERLPEERRQLLALAYLEGESRTRLSQRFGVPVGTIKTWLHRSLIMLRKDCLGHAHDVTAAAA</sequence>
<evidence type="ECO:0000256" key="3">
    <source>
        <dbReference type="ARBA" id="ARBA00023082"/>
    </source>
</evidence>
<evidence type="ECO:0000313" key="7">
    <source>
        <dbReference type="EMBL" id="MBR1136295.1"/>
    </source>
</evidence>
<feature type="domain" description="RNA polymerase sigma factor 70 region 4 type 2" evidence="6">
    <location>
        <begin position="133"/>
        <end position="179"/>
    </location>
</feature>
<dbReference type="Pfam" id="PF08281">
    <property type="entry name" value="Sigma70_r4_2"/>
    <property type="match status" value="1"/>
</dbReference>
<dbReference type="InterPro" id="IPR013325">
    <property type="entry name" value="RNA_pol_sigma_r2"/>
</dbReference>
<reference evidence="8" key="1">
    <citation type="journal article" date="2021" name="ISME J.">
        <title>Evolutionary origin and ecological implication of a unique nif island in free-living Bradyrhizobium lineages.</title>
        <authorList>
            <person name="Tao J."/>
        </authorList>
    </citation>
    <scope>NUCLEOTIDE SEQUENCE [LARGE SCALE GENOMIC DNA]</scope>
    <source>
        <strain evidence="8">SZCCT0094</strain>
    </source>
</reference>
<dbReference type="InterPro" id="IPR014284">
    <property type="entry name" value="RNA_pol_sigma-70_dom"/>
</dbReference>
<evidence type="ECO:0000313" key="8">
    <source>
        <dbReference type="Proteomes" id="UP001314635"/>
    </source>
</evidence>
<dbReference type="InterPro" id="IPR007627">
    <property type="entry name" value="RNA_pol_sigma70_r2"/>
</dbReference>
<dbReference type="Gene3D" id="1.10.1740.10">
    <property type="match status" value="1"/>
</dbReference>
<evidence type="ECO:0000256" key="4">
    <source>
        <dbReference type="ARBA" id="ARBA00023163"/>
    </source>
</evidence>
<dbReference type="PANTHER" id="PTHR43133:SF62">
    <property type="entry name" value="RNA POLYMERASE SIGMA FACTOR SIGZ"/>
    <property type="match status" value="1"/>
</dbReference>
<evidence type="ECO:0000259" key="6">
    <source>
        <dbReference type="Pfam" id="PF08281"/>
    </source>
</evidence>
<feature type="domain" description="RNA polymerase sigma-70 region 2" evidence="5">
    <location>
        <begin position="41"/>
        <end position="98"/>
    </location>
</feature>
<dbReference type="CDD" id="cd06171">
    <property type="entry name" value="Sigma70_r4"/>
    <property type="match status" value="1"/>
</dbReference>
<name>A0ABS5G4Q4_9BRAD</name>
<dbReference type="Proteomes" id="UP001314635">
    <property type="component" value="Unassembled WGS sequence"/>
</dbReference>
<evidence type="ECO:0000256" key="1">
    <source>
        <dbReference type="ARBA" id="ARBA00010641"/>
    </source>
</evidence>
<dbReference type="InterPro" id="IPR039425">
    <property type="entry name" value="RNA_pol_sigma-70-like"/>
</dbReference>
<accession>A0ABS5G4Q4</accession>
<dbReference type="Gene3D" id="1.10.10.10">
    <property type="entry name" value="Winged helix-like DNA-binding domain superfamily/Winged helix DNA-binding domain"/>
    <property type="match status" value="1"/>
</dbReference>
<dbReference type="RefSeq" id="WP_172236563.1">
    <property type="nucleotide sequence ID" value="NZ_JABFDP010000010.1"/>
</dbReference>
<keyword evidence="4" id="KW-0804">Transcription</keyword>
<evidence type="ECO:0000259" key="5">
    <source>
        <dbReference type="Pfam" id="PF04542"/>
    </source>
</evidence>
<evidence type="ECO:0000256" key="2">
    <source>
        <dbReference type="ARBA" id="ARBA00023015"/>
    </source>
</evidence>
<dbReference type="InterPro" id="IPR013324">
    <property type="entry name" value="RNA_pol_sigma_r3/r4-like"/>
</dbReference>
<dbReference type="SUPFAM" id="SSF88659">
    <property type="entry name" value="Sigma3 and sigma4 domains of RNA polymerase sigma factors"/>
    <property type="match status" value="1"/>
</dbReference>
<comment type="caution">
    <text evidence="7">The sequence shown here is derived from an EMBL/GenBank/DDBJ whole genome shotgun (WGS) entry which is preliminary data.</text>
</comment>
<keyword evidence="2" id="KW-0805">Transcription regulation</keyword>
<gene>
    <name evidence="7" type="ORF">JQ619_11005</name>
</gene>
<keyword evidence="8" id="KW-1185">Reference proteome</keyword>
<comment type="similarity">
    <text evidence="1">Belongs to the sigma-70 factor family. ECF subfamily.</text>
</comment>
<keyword evidence="3" id="KW-0731">Sigma factor</keyword>
<protein>
    <submittedName>
        <fullName evidence="7">Sigma-70 family RNA polymerase sigma factor</fullName>
    </submittedName>
</protein>
<dbReference type="InterPro" id="IPR013249">
    <property type="entry name" value="RNA_pol_sigma70_r4_t2"/>
</dbReference>
<organism evidence="7 8">
    <name type="scientific">Bradyrhizobium denitrificans</name>
    <dbReference type="NCBI Taxonomy" id="2734912"/>
    <lineage>
        <taxon>Bacteria</taxon>
        <taxon>Pseudomonadati</taxon>
        <taxon>Pseudomonadota</taxon>
        <taxon>Alphaproteobacteria</taxon>
        <taxon>Hyphomicrobiales</taxon>
        <taxon>Nitrobacteraceae</taxon>
        <taxon>Bradyrhizobium</taxon>
    </lineage>
</organism>
<dbReference type="SUPFAM" id="SSF88946">
    <property type="entry name" value="Sigma2 domain of RNA polymerase sigma factors"/>
    <property type="match status" value="1"/>
</dbReference>
<proteinExistence type="inferred from homology"/>
<dbReference type="InterPro" id="IPR036388">
    <property type="entry name" value="WH-like_DNA-bd_sf"/>
</dbReference>
<dbReference type="EMBL" id="JAFCLK010000009">
    <property type="protein sequence ID" value="MBR1136295.1"/>
    <property type="molecule type" value="Genomic_DNA"/>
</dbReference>
<dbReference type="Pfam" id="PF04542">
    <property type="entry name" value="Sigma70_r2"/>
    <property type="match status" value="1"/>
</dbReference>